<keyword evidence="3" id="KW-1185">Reference proteome</keyword>
<dbReference type="SUPFAM" id="SSF53474">
    <property type="entry name" value="alpha/beta-Hydrolases"/>
    <property type="match status" value="1"/>
</dbReference>
<name>A0A1L7WM90_9HELO</name>
<evidence type="ECO:0000313" key="3">
    <source>
        <dbReference type="Proteomes" id="UP000184330"/>
    </source>
</evidence>
<dbReference type="PANTHER" id="PTHR37017:SF3">
    <property type="entry name" value="AB HYDROLASE-1 DOMAIN-CONTAINING PROTEIN"/>
    <property type="match status" value="1"/>
</dbReference>
<dbReference type="InterPro" id="IPR029058">
    <property type="entry name" value="AB_hydrolase_fold"/>
</dbReference>
<dbReference type="Proteomes" id="UP000184330">
    <property type="component" value="Unassembled WGS sequence"/>
</dbReference>
<dbReference type="EMBL" id="FJOG01000004">
    <property type="protein sequence ID" value="CZR53887.1"/>
    <property type="molecule type" value="Genomic_DNA"/>
</dbReference>
<dbReference type="STRING" id="576137.A0A1L7WM90"/>
<dbReference type="PANTHER" id="PTHR37017">
    <property type="entry name" value="AB HYDROLASE-1 DOMAIN-CONTAINING PROTEIN-RELATED"/>
    <property type="match status" value="1"/>
</dbReference>
<dbReference type="InterPro" id="IPR052897">
    <property type="entry name" value="Sec-Metab_Biosynth_Hydrolase"/>
</dbReference>
<gene>
    <name evidence="2" type="ORF">PAC_03769</name>
</gene>
<reference evidence="2 3" key="1">
    <citation type="submission" date="2016-03" db="EMBL/GenBank/DDBJ databases">
        <authorList>
            <person name="Ploux O."/>
        </authorList>
    </citation>
    <scope>NUCLEOTIDE SEQUENCE [LARGE SCALE GENOMIC DNA]</scope>
    <source>
        <strain evidence="2 3">UAMH 11012</strain>
    </source>
</reference>
<dbReference type="AlphaFoldDB" id="A0A1L7WM90"/>
<accession>A0A1L7WM90</accession>
<protein>
    <recommendedName>
        <fullName evidence="1">AB hydrolase-1 domain-containing protein</fullName>
    </recommendedName>
</protein>
<dbReference type="Gene3D" id="3.40.50.1820">
    <property type="entry name" value="alpha/beta hydrolase"/>
    <property type="match status" value="1"/>
</dbReference>
<dbReference type="OrthoDB" id="408373at2759"/>
<evidence type="ECO:0000259" key="1">
    <source>
        <dbReference type="Pfam" id="PF12697"/>
    </source>
</evidence>
<dbReference type="Pfam" id="PF12697">
    <property type="entry name" value="Abhydrolase_6"/>
    <property type="match status" value="1"/>
</dbReference>
<dbReference type="InterPro" id="IPR000073">
    <property type="entry name" value="AB_hydrolase_1"/>
</dbReference>
<proteinExistence type="predicted"/>
<organism evidence="2 3">
    <name type="scientific">Phialocephala subalpina</name>
    <dbReference type="NCBI Taxonomy" id="576137"/>
    <lineage>
        <taxon>Eukaryota</taxon>
        <taxon>Fungi</taxon>
        <taxon>Dikarya</taxon>
        <taxon>Ascomycota</taxon>
        <taxon>Pezizomycotina</taxon>
        <taxon>Leotiomycetes</taxon>
        <taxon>Helotiales</taxon>
        <taxon>Mollisiaceae</taxon>
        <taxon>Phialocephala</taxon>
        <taxon>Phialocephala fortinii species complex</taxon>
    </lineage>
</organism>
<sequence length="264" mass="29053">MTSRNPTILFVPGLWEGPTVFQQVISSLTSLGYPTRTAPLLSTGTSFPNNPSMKDDQTSIRSVVRHLVEEQEKEIIMVMHSAGGFLGSGAIEGLGRKSREAERKSGGVRKLVFLAAGIAPVGHTHVDLPFMDIEVSRRSVFSCFGGEFRVQRDETAKEAGEMHCVNPRQLLFNDLLPAETEKWLPLLKSQPLSGWNDTTTYTGWTEIPSVFLICENDQILPEEYQIQAATMMGSKIERCNSGHMVMLSMPGKVVDVVVSAAEDP</sequence>
<evidence type="ECO:0000313" key="2">
    <source>
        <dbReference type="EMBL" id="CZR53887.1"/>
    </source>
</evidence>
<feature type="domain" description="AB hydrolase-1" evidence="1">
    <location>
        <begin position="8"/>
        <end position="255"/>
    </location>
</feature>